<dbReference type="AlphaFoldDB" id="A0A1N6J7L2"/>
<reference evidence="2" key="1">
    <citation type="submission" date="2016-11" db="EMBL/GenBank/DDBJ databases">
        <authorList>
            <person name="Varghese N."/>
            <person name="Submissions S."/>
        </authorList>
    </citation>
    <scope>NUCLEOTIDE SEQUENCE [LARGE SCALE GENOMIC DNA]</scope>
    <source>
        <strain evidence="2">DSM 27623</strain>
    </source>
</reference>
<protein>
    <submittedName>
        <fullName evidence="1">Uncharacterized protein</fullName>
    </submittedName>
</protein>
<keyword evidence="2" id="KW-1185">Reference proteome</keyword>
<evidence type="ECO:0000313" key="1">
    <source>
        <dbReference type="EMBL" id="SIO40096.1"/>
    </source>
</evidence>
<dbReference type="EMBL" id="FSRK01000002">
    <property type="protein sequence ID" value="SIO40096.1"/>
    <property type="molecule type" value="Genomic_DNA"/>
</dbReference>
<sequence length="198" mass="23978">MNVLFKILFIFSITLLKSQNVDSLANIPSELKETEIRIYKDRGITNSGFVFRVYKEDKTWKANLTQWFLPKEISRDEVEWIKPNITILKSEKPLELLFLNLQALHIEFLPKEEYFQYKKNKSRVVYDEKEKDWVFETTNSIQILDGTDYLVKYQSGKQRNEFNYNNPESYLKHYPEIDELQYFVDILKYIRKEFNIEF</sequence>
<evidence type="ECO:0000313" key="2">
    <source>
        <dbReference type="Proteomes" id="UP000185207"/>
    </source>
</evidence>
<gene>
    <name evidence="1" type="ORF">SAMN05444409_3368</name>
</gene>
<dbReference type="Proteomes" id="UP000185207">
    <property type="component" value="Unassembled WGS sequence"/>
</dbReference>
<dbReference type="RefSeq" id="WP_074236442.1">
    <property type="nucleotide sequence ID" value="NZ_FSRK01000002.1"/>
</dbReference>
<proteinExistence type="predicted"/>
<dbReference type="OrthoDB" id="766105at2"/>
<accession>A0A1N6J7L2</accession>
<name>A0A1N6J7L2_9FLAO</name>
<dbReference type="STRING" id="1416779.SAMN05444409_3368"/>
<organism evidence="1 2">
    <name type="scientific">Epilithonimonas zeae</name>
    <dbReference type="NCBI Taxonomy" id="1416779"/>
    <lineage>
        <taxon>Bacteria</taxon>
        <taxon>Pseudomonadati</taxon>
        <taxon>Bacteroidota</taxon>
        <taxon>Flavobacteriia</taxon>
        <taxon>Flavobacteriales</taxon>
        <taxon>Weeksellaceae</taxon>
        <taxon>Chryseobacterium group</taxon>
        <taxon>Epilithonimonas</taxon>
    </lineage>
</organism>